<dbReference type="PANTHER" id="PTHR33270">
    <property type="entry name" value="BNAC05G50380D PROTEIN"/>
    <property type="match status" value="1"/>
</dbReference>
<dbReference type="Pfam" id="PF23156">
    <property type="entry name" value="DUF7054"/>
    <property type="match status" value="1"/>
</dbReference>
<name>A0ABQ5B2E8_9ASTR</name>
<feature type="compositionally biased region" description="Basic and acidic residues" evidence="1">
    <location>
        <begin position="87"/>
        <end position="103"/>
    </location>
</feature>
<evidence type="ECO:0000313" key="4">
    <source>
        <dbReference type="Proteomes" id="UP001151760"/>
    </source>
</evidence>
<reference evidence="3" key="2">
    <citation type="submission" date="2022-01" db="EMBL/GenBank/DDBJ databases">
        <authorList>
            <person name="Yamashiro T."/>
            <person name="Shiraishi A."/>
            <person name="Satake H."/>
            <person name="Nakayama K."/>
        </authorList>
    </citation>
    <scope>NUCLEOTIDE SEQUENCE</scope>
</reference>
<organism evidence="3 4">
    <name type="scientific">Tanacetum coccineum</name>
    <dbReference type="NCBI Taxonomy" id="301880"/>
    <lineage>
        <taxon>Eukaryota</taxon>
        <taxon>Viridiplantae</taxon>
        <taxon>Streptophyta</taxon>
        <taxon>Embryophyta</taxon>
        <taxon>Tracheophyta</taxon>
        <taxon>Spermatophyta</taxon>
        <taxon>Magnoliopsida</taxon>
        <taxon>eudicotyledons</taxon>
        <taxon>Gunneridae</taxon>
        <taxon>Pentapetalae</taxon>
        <taxon>asterids</taxon>
        <taxon>campanulids</taxon>
        <taxon>Asterales</taxon>
        <taxon>Asteraceae</taxon>
        <taxon>Asteroideae</taxon>
        <taxon>Anthemideae</taxon>
        <taxon>Anthemidinae</taxon>
        <taxon>Tanacetum</taxon>
    </lineage>
</organism>
<dbReference type="PANTHER" id="PTHR33270:SF28">
    <property type="match status" value="1"/>
</dbReference>
<dbReference type="InterPro" id="IPR055482">
    <property type="entry name" value="DUF7054"/>
</dbReference>
<gene>
    <name evidence="3" type="ORF">Tco_0843552</name>
</gene>
<accession>A0ABQ5B2E8</accession>
<feature type="domain" description="DUF7054" evidence="2">
    <location>
        <begin position="17"/>
        <end position="79"/>
    </location>
</feature>
<feature type="region of interest" description="Disordered" evidence="1">
    <location>
        <begin position="83"/>
        <end position="103"/>
    </location>
</feature>
<comment type="caution">
    <text evidence="3">The sequence shown here is derived from an EMBL/GenBank/DDBJ whole genome shotgun (WGS) entry which is preliminary data.</text>
</comment>
<sequence>MLQFKKKKDHVGKSGGNRILIKINVVGSAGPIRFVVDEDELVASVINIAIKMYAREGRLPVLGTKLNEFFLYTPIVGSEETIAANGSDRDNEKEHKQLEVMVQ</sequence>
<proteinExistence type="predicted"/>
<evidence type="ECO:0000256" key="1">
    <source>
        <dbReference type="SAM" id="MobiDB-lite"/>
    </source>
</evidence>
<dbReference type="EMBL" id="BQNB010012881">
    <property type="protein sequence ID" value="GJT09090.1"/>
    <property type="molecule type" value="Genomic_DNA"/>
</dbReference>
<reference evidence="3" key="1">
    <citation type="journal article" date="2022" name="Int. J. Mol. Sci.">
        <title>Draft Genome of Tanacetum Coccineum: Genomic Comparison of Closely Related Tanacetum-Family Plants.</title>
        <authorList>
            <person name="Yamashiro T."/>
            <person name="Shiraishi A."/>
            <person name="Nakayama K."/>
            <person name="Satake H."/>
        </authorList>
    </citation>
    <scope>NUCLEOTIDE SEQUENCE</scope>
</reference>
<evidence type="ECO:0000259" key="2">
    <source>
        <dbReference type="Pfam" id="PF23156"/>
    </source>
</evidence>
<keyword evidence="4" id="KW-1185">Reference proteome</keyword>
<dbReference type="Proteomes" id="UP001151760">
    <property type="component" value="Unassembled WGS sequence"/>
</dbReference>
<protein>
    <submittedName>
        <fullName evidence="3">ADP-ribosylation factor GTPase-activating protein AGD11-like protein</fullName>
    </submittedName>
</protein>
<dbReference type="InterPro" id="IPR040358">
    <property type="entry name" value="At4g22758-like"/>
</dbReference>
<evidence type="ECO:0000313" key="3">
    <source>
        <dbReference type="EMBL" id="GJT09090.1"/>
    </source>
</evidence>